<dbReference type="RefSeq" id="WP_083345893.1">
    <property type="nucleotide sequence ID" value="NZ_LT629690.1"/>
</dbReference>
<evidence type="ECO:0000259" key="1">
    <source>
        <dbReference type="PROSITE" id="PS51725"/>
    </source>
</evidence>
<dbReference type="InterPro" id="IPR050744">
    <property type="entry name" value="AI-2_Isomerase_LsrG"/>
</dbReference>
<evidence type="ECO:0000313" key="2">
    <source>
        <dbReference type="EMBL" id="SDF70263.1"/>
    </source>
</evidence>
<gene>
    <name evidence="2" type="ORF">SAMN05444167_3047</name>
</gene>
<reference evidence="2 3" key="1">
    <citation type="submission" date="2016-10" db="EMBL/GenBank/DDBJ databases">
        <authorList>
            <person name="de Groot N.N."/>
        </authorList>
    </citation>
    <scope>NUCLEOTIDE SEQUENCE [LARGE SCALE GENOMIC DNA]</scope>
    <source>
        <strain evidence="2 3">GAS232</strain>
    </source>
</reference>
<accession>A0A1G7N891</accession>
<protein>
    <submittedName>
        <fullName evidence="2">Quinol monooxygenase YgiN</fullName>
    </submittedName>
</protein>
<feature type="domain" description="ABM" evidence="1">
    <location>
        <begin position="2"/>
        <end position="91"/>
    </location>
</feature>
<name>A0A1G7N891_9BACT</name>
<dbReference type="SUPFAM" id="SSF54909">
    <property type="entry name" value="Dimeric alpha+beta barrel"/>
    <property type="match status" value="1"/>
</dbReference>
<dbReference type="PANTHER" id="PTHR33336:SF3">
    <property type="entry name" value="ABM DOMAIN-CONTAINING PROTEIN"/>
    <property type="match status" value="1"/>
</dbReference>
<dbReference type="PANTHER" id="PTHR33336">
    <property type="entry name" value="QUINOL MONOOXYGENASE YGIN-RELATED"/>
    <property type="match status" value="1"/>
</dbReference>
<keyword evidence="2" id="KW-0560">Oxidoreductase</keyword>
<organism evidence="2 3">
    <name type="scientific">Terriglobus roseus</name>
    <dbReference type="NCBI Taxonomy" id="392734"/>
    <lineage>
        <taxon>Bacteria</taxon>
        <taxon>Pseudomonadati</taxon>
        <taxon>Acidobacteriota</taxon>
        <taxon>Terriglobia</taxon>
        <taxon>Terriglobales</taxon>
        <taxon>Acidobacteriaceae</taxon>
        <taxon>Terriglobus</taxon>
    </lineage>
</organism>
<sequence length="95" mass="10870">MISFTVRMRFAPEDRAEIRSILQNLGAASRQEPGCVSYVAHSVEAEPDVIVIYEQYQDAEALEAHRSSGHFDQWATNGLYRKMRERAVETLQEIV</sequence>
<dbReference type="GO" id="GO:0005829">
    <property type="term" value="C:cytosol"/>
    <property type="evidence" value="ECO:0007669"/>
    <property type="project" value="TreeGrafter"/>
</dbReference>
<keyword evidence="2" id="KW-0503">Monooxygenase</keyword>
<proteinExistence type="predicted"/>
<dbReference type="InterPro" id="IPR011008">
    <property type="entry name" value="Dimeric_a/b-barrel"/>
</dbReference>
<dbReference type="PROSITE" id="PS51725">
    <property type="entry name" value="ABM"/>
    <property type="match status" value="1"/>
</dbReference>
<dbReference type="EMBL" id="LT629690">
    <property type="protein sequence ID" value="SDF70263.1"/>
    <property type="molecule type" value="Genomic_DNA"/>
</dbReference>
<dbReference type="Proteomes" id="UP000182427">
    <property type="component" value="Chromosome I"/>
</dbReference>
<dbReference type="Gene3D" id="3.30.70.100">
    <property type="match status" value="1"/>
</dbReference>
<dbReference type="InterPro" id="IPR007138">
    <property type="entry name" value="ABM_dom"/>
</dbReference>
<dbReference type="OrthoDB" id="9806189at2"/>
<keyword evidence="3" id="KW-1185">Reference proteome</keyword>
<dbReference type="AlphaFoldDB" id="A0A1G7N891"/>
<dbReference type="Pfam" id="PF03992">
    <property type="entry name" value="ABM"/>
    <property type="match status" value="1"/>
</dbReference>
<evidence type="ECO:0000313" key="3">
    <source>
        <dbReference type="Proteomes" id="UP000182427"/>
    </source>
</evidence>
<dbReference type="GO" id="GO:0004497">
    <property type="term" value="F:monooxygenase activity"/>
    <property type="evidence" value="ECO:0007669"/>
    <property type="project" value="UniProtKB-KW"/>
</dbReference>